<dbReference type="SUPFAM" id="SSF88723">
    <property type="entry name" value="PIN domain-like"/>
    <property type="match status" value="1"/>
</dbReference>
<dbReference type="GO" id="GO:0004518">
    <property type="term" value="F:nuclease activity"/>
    <property type="evidence" value="ECO:0007669"/>
    <property type="project" value="UniProtKB-KW"/>
</dbReference>
<accession>A0A7V8VF24</accession>
<feature type="compositionally biased region" description="Gly residues" evidence="6">
    <location>
        <begin position="378"/>
        <end position="390"/>
    </location>
</feature>
<dbReference type="CDD" id="cd09877">
    <property type="entry name" value="PIN_YacL-like"/>
    <property type="match status" value="1"/>
</dbReference>
<proteinExistence type="predicted"/>
<evidence type="ECO:0000256" key="6">
    <source>
        <dbReference type="SAM" id="MobiDB-lite"/>
    </source>
</evidence>
<feature type="transmembrane region" description="Helical" evidence="7">
    <location>
        <begin position="100"/>
        <end position="119"/>
    </location>
</feature>
<keyword evidence="10" id="KW-1185">Reference proteome</keyword>
<name>A0A7V8VF24_9BACT</name>
<evidence type="ECO:0000313" key="9">
    <source>
        <dbReference type="EMBL" id="MBA2226858.1"/>
    </source>
</evidence>
<dbReference type="Pfam" id="PF01938">
    <property type="entry name" value="TRAM"/>
    <property type="match status" value="1"/>
</dbReference>
<reference evidence="9 10" key="1">
    <citation type="submission" date="2020-07" db="EMBL/GenBank/DDBJ databases">
        <title>Thermogemmata thermophila gen. nov., sp. nov., a novel moderate thermophilic planctomycete from a Kamchatka hot spring.</title>
        <authorList>
            <person name="Elcheninov A.G."/>
            <person name="Podosokorskaya O.A."/>
            <person name="Kovaleva O.L."/>
            <person name="Novikov A."/>
            <person name="Bonch-Osmolovskaya E.A."/>
            <person name="Toshchakov S.V."/>
            <person name="Kublanov I.V."/>
        </authorList>
    </citation>
    <scope>NUCLEOTIDE SEQUENCE [LARGE SCALE GENOMIC DNA]</scope>
    <source>
        <strain evidence="9 10">2918</strain>
    </source>
</reference>
<evidence type="ECO:0000313" key="10">
    <source>
        <dbReference type="Proteomes" id="UP000542342"/>
    </source>
</evidence>
<evidence type="ECO:0000256" key="2">
    <source>
        <dbReference type="ARBA" id="ARBA00022679"/>
    </source>
</evidence>
<comment type="cofactor">
    <cofactor evidence="1">
        <name>Mg(2+)</name>
        <dbReference type="ChEBI" id="CHEBI:18420"/>
    </cofactor>
</comment>
<dbReference type="InterPro" id="IPR052041">
    <property type="entry name" value="Nucleic_acid_metab_PIN/TRAM"/>
</dbReference>
<sequence>MLLPLLRITFGILVVGLTAYAASLFIEREQTGVALLVSAVTLGAGALVLITDLREKQKKITTISAIYFGLLLGLLVGWLISIATAPLLEFAFPNERRMVQIGQVFITVISCYIAISTLLQTKDEFRFIIPYVEFSKQVKGGRPLVLDTSVIIDGRIADICDTRLIDTKLIVPRFVLQELQAIADSSDRLKRNRGRRGLDILKRLQTNPKIELEMHDGNVPELRTGERIRVDERLVILAKALNARVVTNDFNLNKIAQLQGVDVINLNELANALKTVALPGETMTVRVVKPGDQIGQGVGYLDDGTMVVVEQGRPYIGQETTIVVTSVLQTPAGRMIFGRPDQRLSGTTTPYPGGGSSGSSTSNTRSGDSTASHVSLGNKGGEAASGGTGSGTPASLGHKPGDSRTGEPPRSPDESR</sequence>
<keyword evidence="2" id="KW-0808">Transferase</keyword>
<dbReference type="AlphaFoldDB" id="A0A7V8VF24"/>
<evidence type="ECO:0000256" key="3">
    <source>
        <dbReference type="ARBA" id="ARBA00022722"/>
    </source>
</evidence>
<keyword evidence="5" id="KW-0460">Magnesium</keyword>
<dbReference type="GO" id="GO:0016787">
    <property type="term" value="F:hydrolase activity"/>
    <property type="evidence" value="ECO:0007669"/>
    <property type="project" value="UniProtKB-KW"/>
</dbReference>
<evidence type="ECO:0000259" key="8">
    <source>
        <dbReference type="PROSITE" id="PS50926"/>
    </source>
</evidence>
<evidence type="ECO:0000256" key="7">
    <source>
        <dbReference type="SAM" id="Phobius"/>
    </source>
</evidence>
<dbReference type="GO" id="GO:0016740">
    <property type="term" value="F:transferase activity"/>
    <property type="evidence" value="ECO:0007669"/>
    <property type="project" value="UniProtKB-KW"/>
</dbReference>
<dbReference type="Pfam" id="PF01850">
    <property type="entry name" value="PIN"/>
    <property type="match status" value="1"/>
</dbReference>
<organism evidence="9 10">
    <name type="scientific">Thermogemmata fonticola</name>
    <dbReference type="NCBI Taxonomy" id="2755323"/>
    <lineage>
        <taxon>Bacteria</taxon>
        <taxon>Pseudomonadati</taxon>
        <taxon>Planctomycetota</taxon>
        <taxon>Planctomycetia</taxon>
        <taxon>Gemmatales</taxon>
        <taxon>Gemmataceae</taxon>
        <taxon>Thermogemmata</taxon>
    </lineage>
</organism>
<feature type="domain" description="TRAM" evidence="8">
    <location>
        <begin position="276"/>
        <end position="337"/>
    </location>
</feature>
<evidence type="ECO:0000256" key="4">
    <source>
        <dbReference type="ARBA" id="ARBA00022801"/>
    </source>
</evidence>
<dbReference type="InterPro" id="IPR002716">
    <property type="entry name" value="PIN_dom"/>
</dbReference>
<dbReference type="PANTHER" id="PTHR11603:SF147">
    <property type="entry name" value="MEMBRANE PROTEIN"/>
    <property type="match status" value="1"/>
</dbReference>
<evidence type="ECO:0000256" key="1">
    <source>
        <dbReference type="ARBA" id="ARBA00001946"/>
    </source>
</evidence>
<dbReference type="PROSITE" id="PS50926">
    <property type="entry name" value="TRAM"/>
    <property type="match status" value="1"/>
</dbReference>
<dbReference type="PANTHER" id="PTHR11603">
    <property type="entry name" value="AAA FAMILY ATPASE"/>
    <property type="match status" value="1"/>
</dbReference>
<keyword evidence="7" id="KW-0812">Transmembrane</keyword>
<dbReference type="InterPro" id="IPR002792">
    <property type="entry name" value="TRAM_dom"/>
</dbReference>
<dbReference type="EMBL" id="JACEFB010000008">
    <property type="protein sequence ID" value="MBA2226858.1"/>
    <property type="molecule type" value="Genomic_DNA"/>
</dbReference>
<dbReference type="SMART" id="SM00670">
    <property type="entry name" value="PINc"/>
    <property type="match status" value="1"/>
</dbReference>
<dbReference type="Gene3D" id="3.40.50.1010">
    <property type="entry name" value="5'-nuclease"/>
    <property type="match status" value="1"/>
</dbReference>
<dbReference type="Proteomes" id="UP000542342">
    <property type="component" value="Unassembled WGS sequence"/>
</dbReference>
<dbReference type="RefSeq" id="WP_194538301.1">
    <property type="nucleotide sequence ID" value="NZ_JACEFB010000008.1"/>
</dbReference>
<dbReference type="InterPro" id="IPR029060">
    <property type="entry name" value="PIN-like_dom_sf"/>
</dbReference>
<feature type="transmembrane region" description="Helical" evidence="7">
    <location>
        <begin position="32"/>
        <end position="53"/>
    </location>
</feature>
<feature type="region of interest" description="Disordered" evidence="6">
    <location>
        <begin position="334"/>
        <end position="416"/>
    </location>
</feature>
<keyword evidence="7" id="KW-1133">Transmembrane helix</keyword>
<evidence type="ECO:0000256" key="5">
    <source>
        <dbReference type="ARBA" id="ARBA00022842"/>
    </source>
</evidence>
<feature type="compositionally biased region" description="Low complexity" evidence="6">
    <location>
        <begin position="358"/>
        <end position="370"/>
    </location>
</feature>
<protein>
    <submittedName>
        <fullName evidence="9">TRAM domain-containing protein</fullName>
    </submittedName>
</protein>
<comment type="caution">
    <text evidence="9">The sequence shown here is derived from an EMBL/GenBank/DDBJ whole genome shotgun (WGS) entry which is preliminary data.</text>
</comment>
<keyword evidence="4" id="KW-0378">Hydrolase</keyword>
<gene>
    <name evidence="9" type="ORF">H0921_11865</name>
</gene>
<feature type="compositionally biased region" description="Basic and acidic residues" evidence="6">
    <location>
        <begin position="399"/>
        <end position="416"/>
    </location>
</feature>
<keyword evidence="7" id="KW-0472">Membrane</keyword>
<feature type="transmembrane region" description="Helical" evidence="7">
    <location>
        <begin position="5"/>
        <end position="26"/>
    </location>
</feature>
<feature type="transmembrane region" description="Helical" evidence="7">
    <location>
        <begin position="65"/>
        <end position="88"/>
    </location>
</feature>
<keyword evidence="3" id="KW-0540">Nuclease</keyword>